<evidence type="ECO:0000256" key="6">
    <source>
        <dbReference type="ARBA" id="ARBA00022692"/>
    </source>
</evidence>
<feature type="transmembrane region" description="Helical" evidence="13">
    <location>
        <begin position="37"/>
        <end position="58"/>
    </location>
</feature>
<comment type="similarity">
    <text evidence="2 13">Belongs to the type III secretion exporter family.</text>
</comment>
<evidence type="ECO:0000256" key="7">
    <source>
        <dbReference type="ARBA" id="ARBA00022795"/>
    </source>
</evidence>
<keyword evidence="15" id="KW-0969">Cilium</keyword>
<dbReference type="InterPro" id="IPR006136">
    <property type="entry name" value="FlhB"/>
</dbReference>
<evidence type="ECO:0000256" key="8">
    <source>
        <dbReference type="ARBA" id="ARBA00022927"/>
    </source>
</evidence>
<dbReference type="EMBL" id="JAFIDN010000003">
    <property type="protein sequence ID" value="MBP3191958.1"/>
    <property type="molecule type" value="Genomic_DNA"/>
</dbReference>
<evidence type="ECO:0000256" key="3">
    <source>
        <dbReference type="ARBA" id="ARBA00021622"/>
    </source>
</evidence>
<evidence type="ECO:0000313" key="15">
    <source>
        <dbReference type="EMBL" id="MBP3191958.1"/>
    </source>
</evidence>
<gene>
    <name evidence="13 15" type="primary">flhB</name>
    <name evidence="15" type="ORF">NATSA_04690</name>
</gene>
<keyword evidence="9 13" id="KW-1133">Transmembrane helix</keyword>
<dbReference type="Proteomes" id="UP000673975">
    <property type="component" value="Unassembled WGS sequence"/>
</dbReference>
<keyword evidence="11 13" id="KW-1006">Bacterial flagellum protein export</keyword>
<dbReference type="Pfam" id="PF01312">
    <property type="entry name" value="Bac_export_2"/>
    <property type="match status" value="1"/>
</dbReference>
<dbReference type="SUPFAM" id="SSF160544">
    <property type="entry name" value="EscU C-terminal domain-like"/>
    <property type="match status" value="1"/>
</dbReference>
<keyword evidence="4 13" id="KW-0813">Transport</keyword>
<dbReference type="PANTHER" id="PTHR30531:SF12">
    <property type="entry name" value="FLAGELLAR BIOSYNTHETIC PROTEIN FLHB"/>
    <property type="match status" value="1"/>
</dbReference>
<keyword evidence="10 13" id="KW-0472">Membrane</keyword>
<keyword evidence="15" id="KW-0966">Cell projection</keyword>
<evidence type="ECO:0000313" key="16">
    <source>
        <dbReference type="Proteomes" id="UP000673975"/>
    </source>
</evidence>
<name>A0A8J7RKS1_9BACT</name>
<evidence type="ECO:0000256" key="4">
    <source>
        <dbReference type="ARBA" id="ARBA00022448"/>
    </source>
</evidence>
<evidence type="ECO:0000256" key="5">
    <source>
        <dbReference type="ARBA" id="ARBA00022475"/>
    </source>
</evidence>
<evidence type="ECO:0000256" key="2">
    <source>
        <dbReference type="ARBA" id="ARBA00010690"/>
    </source>
</evidence>
<evidence type="ECO:0000256" key="1">
    <source>
        <dbReference type="ARBA" id="ARBA00004651"/>
    </source>
</evidence>
<organism evidence="15 16">
    <name type="scientific">Natronogracilivirga saccharolytica</name>
    <dbReference type="NCBI Taxonomy" id="2812953"/>
    <lineage>
        <taxon>Bacteria</taxon>
        <taxon>Pseudomonadati</taxon>
        <taxon>Balneolota</taxon>
        <taxon>Balneolia</taxon>
        <taxon>Balneolales</taxon>
        <taxon>Cyclonatronaceae</taxon>
        <taxon>Natronogracilivirga</taxon>
    </lineage>
</organism>
<dbReference type="PRINTS" id="PR00950">
    <property type="entry name" value="TYPE3IMSPROT"/>
</dbReference>
<dbReference type="Gene3D" id="3.40.1690.10">
    <property type="entry name" value="secretion proteins EscU"/>
    <property type="match status" value="1"/>
</dbReference>
<comment type="caution">
    <text evidence="15">The sequence shown here is derived from an EMBL/GenBank/DDBJ whole genome shotgun (WGS) entry which is preliminary data.</text>
</comment>
<dbReference type="InterPro" id="IPR029025">
    <property type="entry name" value="T3SS_substrate_exporter_C"/>
</dbReference>
<sequence>MSQKKNDQEKTEEPTARKLEKAREEGNVSISKEVSSVVLMFIAIVMLLYSGGFMYSRLETMFETFFMNAAAPVDNEQQAISHLENALWFGMEMIMPLMLILLITALLVNLAQTGGVFSTKAIKPKASKISPASGFKRIFSMKGFMELVKGFAKLFIVTVVIYFTVRNDVDHFLQFSVMPLGYTLDESGSYLLMFVTRILAALFILSIVDAIYQRFQHHKDLRMTKQEVKDEHKQMEGDPHIKSQRRKAAMSMRNKRRMDHSVLQSDVVVTNPTHYAIALQYDPEENEAPIVMAKGQRKKALRIRELAEHYGIPIVENKPVAQALFASAEEDEYIPADLYRAVAEILAYVYKLKNKSHN</sequence>
<dbReference type="NCBIfam" id="TIGR00328">
    <property type="entry name" value="flhB"/>
    <property type="match status" value="1"/>
</dbReference>
<comment type="function">
    <text evidence="12 13">Required for formation of the rod structure in the basal body of the flagellar apparatus. Together with FliI and FliH, may constitute the export apparatus of flagellin.</text>
</comment>
<protein>
    <recommendedName>
        <fullName evidence="3 13">Flagellar biosynthetic protein FlhB</fullName>
    </recommendedName>
</protein>
<keyword evidence="15" id="KW-0282">Flagellum</keyword>
<dbReference type="InterPro" id="IPR006135">
    <property type="entry name" value="T3SS_substrate_exporter"/>
</dbReference>
<keyword evidence="5 13" id="KW-1003">Cell membrane</keyword>
<dbReference type="AlphaFoldDB" id="A0A8J7RKS1"/>
<keyword evidence="7 13" id="KW-1005">Bacterial flagellum biogenesis</keyword>
<proteinExistence type="inferred from homology"/>
<keyword evidence="16" id="KW-1185">Reference proteome</keyword>
<evidence type="ECO:0000256" key="14">
    <source>
        <dbReference type="SAM" id="MobiDB-lite"/>
    </source>
</evidence>
<comment type="subcellular location">
    <subcellularLocation>
        <location evidence="1">Cell membrane</location>
        <topology evidence="1">Multi-pass membrane protein</topology>
    </subcellularLocation>
</comment>
<evidence type="ECO:0000256" key="12">
    <source>
        <dbReference type="ARBA" id="ARBA00025078"/>
    </source>
</evidence>
<feature type="transmembrane region" description="Helical" evidence="13">
    <location>
        <begin position="190"/>
        <end position="212"/>
    </location>
</feature>
<dbReference type="PANTHER" id="PTHR30531">
    <property type="entry name" value="FLAGELLAR BIOSYNTHETIC PROTEIN FLHB"/>
    <property type="match status" value="1"/>
</dbReference>
<evidence type="ECO:0000256" key="11">
    <source>
        <dbReference type="ARBA" id="ARBA00023225"/>
    </source>
</evidence>
<feature type="transmembrane region" description="Helical" evidence="13">
    <location>
        <begin position="93"/>
        <end position="111"/>
    </location>
</feature>
<feature type="region of interest" description="Disordered" evidence="14">
    <location>
        <begin position="1"/>
        <end position="23"/>
    </location>
</feature>
<evidence type="ECO:0000256" key="13">
    <source>
        <dbReference type="RuleBase" id="RU364091"/>
    </source>
</evidence>
<keyword evidence="6 13" id="KW-0812">Transmembrane</keyword>
<dbReference type="GO" id="GO:0005886">
    <property type="term" value="C:plasma membrane"/>
    <property type="evidence" value="ECO:0007669"/>
    <property type="project" value="UniProtKB-SubCell"/>
</dbReference>
<evidence type="ECO:0000256" key="10">
    <source>
        <dbReference type="ARBA" id="ARBA00023136"/>
    </source>
</evidence>
<dbReference type="RefSeq" id="WP_210510858.1">
    <property type="nucleotide sequence ID" value="NZ_JAFIDN010000003.1"/>
</dbReference>
<evidence type="ECO:0000256" key="9">
    <source>
        <dbReference type="ARBA" id="ARBA00022989"/>
    </source>
</evidence>
<reference evidence="15" key="1">
    <citation type="submission" date="2021-02" db="EMBL/GenBank/DDBJ databases">
        <title>Natronogracilivirga saccharolytica gen. nov. sp. nov. a new anaerobic, haloalkiliphilic carbohydrate-fermenting bacterium from soda lake and proposing of Cyclonatronumiaceae fam. nov. in the phylum Balneolaeota.</title>
        <authorList>
            <person name="Zhilina T.N."/>
            <person name="Sorokin D.Y."/>
            <person name="Zavarzina D.G."/>
            <person name="Toshchakov S.V."/>
            <person name="Kublanov I.V."/>
        </authorList>
    </citation>
    <scope>NUCLEOTIDE SEQUENCE</scope>
    <source>
        <strain evidence="15">Z-1702</strain>
    </source>
</reference>
<feature type="transmembrane region" description="Helical" evidence="13">
    <location>
        <begin position="147"/>
        <end position="165"/>
    </location>
</feature>
<dbReference type="GO" id="GO:0009306">
    <property type="term" value="P:protein secretion"/>
    <property type="evidence" value="ECO:0007669"/>
    <property type="project" value="InterPro"/>
</dbReference>
<keyword evidence="8 13" id="KW-0653">Protein transport</keyword>
<dbReference type="GO" id="GO:0044780">
    <property type="term" value="P:bacterial-type flagellum assembly"/>
    <property type="evidence" value="ECO:0007669"/>
    <property type="project" value="InterPro"/>
</dbReference>
<accession>A0A8J7RKS1</accession>